<proteinExistence type="predicted"/>
<protein>
    <submittedName>
        <fullName evidence="2">Stage 0 sporulation protein</fullName>
    </submittedName>
</protein>
<dbReference type="Proteomes" id="UP000268469">
    <property type="component" value="Unassembled WGS sequence"/>
</dbReference>
<dbReference type="InterPro" id="IPR007557">
    <property type="entry name" value="PSP1_C"/>
</dbReference>
<dbReference type="GO" id="GO:0005737">
    <property type="term" value="C:cytoplasm"/>
    <property type="evidence" value="ECO:0007669"/>
    <property type="project" value="TreeGrafter"/>
</dbReference>
<dbReference type="PANTHER" id="PTHR43830">
    <property type="entry name" value="PROTEIN PSP1"/>
    <property type="match status" value="1"/>
</dbReference>
<evidence type="ECO:0000313" key="2">
    <source>
        <dbReference type="EMBL" id="RKX70446.1"/>
    </source>
</evidence>
<comment type="caution">
    <text evidence="2">The sequence shown here is derived from an EMBL/GenBank/DDBJ whole genome shotgun (WGS) entry which is preliminary data.</text>
</comment>
<dbReference type="NCBIfam" id="NF041131">
    <property type="entry name" value="RicT_YaaT_fam"/>
    <property type="match status" value="1"/>
</dbReference>
<dbReference type="PROSITE" id="PS51411">
    <property type="entry name" value="PSP1_C"/>
    <property type="match status" value="1"/>
</dbReference>
<sequence>MVSKNYLVEITPYRLEVCQPIKGLEIQIGDVVLIRSDEGEDTARVIQEVDEEDIYGLIMKIADESVMKRREELDREAEQFLRKFIEMIKQFNYPMKPVHVHHQFDGRRVIFYFTADHRIDFRKLHKAISREIKKRTVIKQVGIRDYVKKFGGIGICGRELCCATFLKEFKSIPLRVAREQNLYFSPQKISGYCGKLICCLSFEEDLYREARTYFPPIGSRLRIDNQEAEVVGTDVFNRKVHLKFKNGREMIVDLKWLRRKKLLS</sequence>
<organism evidence="2 3">
    <name type="scientific">candidate division WOR-3 bacterium</name>
    <dbReference type="NCBI Taxonomy" id="2052148"/>
    <lineage>
        <taxon>Bacteria</taxon>
        <taxon>Bacteria division WOR-3</taxon>
    </lineage>
</organism>
<evidence type="ECO:0000259" key="1">
    <source>
        <dbReference type="PROSITE" id="PS51411"/>
    </source>
</evidence>
<dbReference type="Pfam" id="PF04468">
    <property type="entry name" value="PSP1"/>
    <property type="match status" value="1"/>
</dbReference>
<dbReference type="EMBL" id="QNBE01000039">
    <property type="protein sequence ID" value="RKX70446.1"/>
    <property type="molecule type" value="Genomic_DNA"/>
</dbReference>
<evidence type="ECO:0000313" key="3">
    <source>
        <dbReference type="Proteomes" id="UP000268469"/>
    </source>
</evidence>
<gene>
    <name evidence="2" type="ORF">DRP53_04965</name>
</gene>
<accession>A0A660SK13</accession>
<dbReference type="InterPro" id="IPR047767">
    <property type="entry name" value="PSP1-like"/>
</dbReference>
<dbReference type="AlphaFoldDB" id="A0A660SK13"/>
<reference evidence="2 3" key="1">
    <citation type="submission" date="2018-06" db="EMBL/GenBank/DDBJ databases">
        <title>Extensive metabolic versatility and redundancy in microbially diverse, dynamic hydrothermal sediments.</title>
        <authorList>
            <person name="Dombrowski N."/>
            <person name="Teske A."/>
            <person name="Baker B.J."/>
        </authorList>
    </citation>
    <scope>NUCLEOTIDE SEQUENCE [LARGE SCALE GENOMIC DNA]</scope>
    <source>
        <strain evidence="2">B36_G15</strain>
    </source>
</reference>
<feature type="domain" description="PSP1 C-terminal" evidence="1">
    <location>
        <begin position="55"/>
        <end position="141"/>
    </location>
</feature>
<dbReference type="PANTHER" id="PTHR43830:SF3">
    <property type="entry name" value="PROTEIN PSP1"/>
    <property type="match status" value="1"/>
</dbReference>
<name>A0A660SK13_UNCW3</name>